<evidence type="ECO:0000313" key="1">
    <source>
        <dbReference type="EMBL" id="KAF2087634.1"/>
    </source>
</evidence>
<dbReference type="Proteomes" id="UP000799776">
    <property type="component" value="Unassembled WGS sequence"/>
</dbReference>
<sequence length="195" mass="22296">MVIDAAEYHPVSSIKRVQFCQVTSSSMPTNKAAAPYLISDPIPEASADELVKIKSVSFRTYRASYTWFEARILRREPGDCVIPEWQNDMTAPTRIVPDPETEAPRFRRHGWAFVEHNGRQGWKIQHNVTARPHYRVHEVEWNVNKPMDPIEGTGDGDGFVETLKPGDRIAVYARAMFPGWANHVAEFQIDVRYSI</sequence>
<proteinExistence type="predicted"/>
<gene>
    <name evidence="1" type="ORF">K490DRAFT_65464</name>
</gene>
<organism evidence="1 2">
    <name type="scientific">Saccharata proteae CBS 121410</name>
    <dbReference type="NCBI Taxonomy" id="1314787"/>
    <lineage>
        <taxon>Eukaryota</taxon>
        <taxon>Fungi</taxon>
        <taxon>Dikarya</taxon>
        <taxon>Ascomycota</taxon>
        <taxon>Pezizomycotina</taxon>
        <taxon>Dothideomycetes</taxon>
        <taxon>Dothideomycetes incertae sedis</taxon>
        <taxon>Botryosphaeriales</taxon>
        <taxon>Saccharataceae</taxon>
        <taxon>Saccharata</taxon>
    </lineage>
</organism>
<keyword evidence="2" id="KW-1185">Reference proteome</keyword>
<evidence type="ECO:0000313" key="2">
    <source>
        <dbReference type="Proteomes" id="UP000799776"/>
    </source>
</evidence>
<dbReference type="OrthoDB" id="66095at2759"/>
<dbReference type="EMBL" id="ML978719">
    <property type="protein sequence ID" value="KAF2087634.1"/>
    <property type="molecule type" value="Genomic_DNA"/>
</dbReference>
<reference evidence="1" key="1">
    <citation type="journal article" date="2020" name="Stud. Mycol.">
        <title>101 Dothideomycetes genomes: a test case for predicting lifestyles and emergence of pathogens.</title>
        <authorList>
            <person name="Haridas S."/>
            <person name="Albert R."/>
            <person name="Binder M."/>
            <person name="Bloem J."/>
            <person name="Labutti K."/>
            <person name="Salamov A."/>
            <person name="Andreopoulos B."/>
            <person name="Baker S."/>
            <person name="Barry K."/>
            <person name="Bills G."/>
            <person name="Bluhm B."/>
            <person name="Cannon C."/>
            <person name="Castanera R."/>
            <person name="Culley D."/>
            <person name="Daum C."/>
            <person name="Ezra D."/>
            <person name="Gonzalez J."/>
            <person name="Henrissat B."/>
            <person name="Kuo A."/>
            <person name="Liang C."/>
            <person name="Lipzen A."/>
            <person name="Lutzoni F."/>
            <person name="Magnuson J."/>
            <person name="Mondo S."/>
            <person name="Nolan M."/>
            <person name="Ohm R."/>
            <person name="Pangilinan J."/>
            <person name="Park H.-J."/>
            <person name="Ramirez L."/>
            <person name="Alfaro M."/>
            <person name="Sun H."/>
            <person name="Tritt A."/>
            <person name="Yoshinaga Y."/>
            <person name="Zwiers L.-H."/>
            <person name="Turgeon B."/>
            <person name="Goodwin S."/>
            <person name="Spatafora J."/>
            <person name="Crous P."/>
            <person name="Grigoriev I."/>
        </authorList>
    </citation>
    <scope>NUCLEOTIDE SEQUENCE</scope>
    <source>
        <strain evidence="1">CBS 121410</strain>
    </source>
</reference>
<accession>A0A9P4HX41</accession>
<comment type="caution">
    <text evidence="1">The sequence shown here is derived from an EMBL/GenBank/DDBJ whole genome shotgun (WGS) entry which is preliminary data.</text>
</comment>
<name>A0A9P4HX41_9PEZI</name>
<dbReference type="AlphaFoldDB" id="A0A9P4HX41"/>
<protein>
    <submittedName>
        <fullName evidence="1">Uncharacterized protein</fullName>
    </submittedName>
</protein>